<sequence>MKTLETKISIAQNLMDGFAKRTGITKEVSGDPYRRYLWTDAFAVQSFFGLKQLTGEEKYHDYALKLIDEVHDKLGKYHPEDKRLGAISGLNEEEAIKHPTINGLRIGKRLKERTIDQPVDEQMEWERDGQYFHYNTRWANALFQAEAQTHDQKYANWAAELCLAGKKFINKTKENVQMHWKMSVDLSRPLVPSMGAHDPLEGLICLLTAKDKAPEVFTVYDETLGNFKILCSGTDWTTTDPLGLGGLLLNTIRVTELSQKMEVPDSIKPNVLLVNFNKGLEMYLQDYDPDSPASQRLAFRECGLSLGLRAIWGQKEDFKKWGTNIEPLRPYISLADETESFWSNSENLATDTWTSHLDINEVSLAASIIAKGVPECFGRLENP</sequence>
<dbReference type="AlphaFoldDB" id="A0A935C8H3"/>
<evidence type="ECO:0000313" key="1">
    <source>
        <dbReference type="EMBL" id="MBK6264957.1"/>
    </source>
</evidence>
<organism evidence="1 2">
    <name type="scientific">Marivirga aurantiaca</name>
    <dbReference type="NCBI Taxonomy" id="2802615"/>
    <lineage>
        <taxon>Bacteria</taxon>
        <taxon>Pseudomonadati</taxon>
        <taxon>Bacteroidota</taxon>
        <taxon>Cytophagia</taxon>
        <taxon>Cytophagales</taxon>
        <taxon>Marivirgaceae</taxon>
        <taxon>Marivirga</taxon>
    </lineage>
</organism>
<dbReference type="InterPro" id="IPR008928">
    <property type="entry name" value="6-hairpin_glycosidase_sf"/>
</dbReference>
<dbReference type="GO" id="GO:0005975">
    <property type="term" value="P:carbohydrate metabolic process"/>
    <property type="evidence" value="ECO:0007669"/>
    <property type="project" value="InterPro"/>
</dbReference>
<comment type="caution">
    <text evidence="1">The sequence shown here is derived from an EMBL/GenBank/DDBJ whole genome shotgun (WGS) entry which is preliminary data.</text>
</comment>
<gene>
    <name evidence="1" type="ORF">JKA74_07905</name>
</gene>
<reference evidence="1" key="1">
    <citation type="submission" date="2021-01" db="EMBL/GenBank/DDBJ databases">
        <title>Marivirga aurantiaca sp. nov., isolated from intertidal surface sediments.</title>
        <authorList>
            <person name="Zhang M."/>
        </authorList>
    </citation>
    <scope>NUCLEOTIDE SEQUENCE</scope>
    <source>
        <strain evidence="1">S37H4</strain>
    </source>
</reference>
<proteinExistence type="predicted"/>
<name>A0A935C8H3_9BACT</name>
<protein>
    <submittedName>
        <fullName evidence="1">Uncharacterized protein</fullName>
    </submittedName>
</protein>
<dbReference type="Proteomes" id="UP000611723">
    <property type="component" value="Unassembled WGS sequence"/>
</dbReference>
<evidence type="ECO:0000313" key="2">
    <source>
        <dbReference type="Proteomes" id="UP000611723"/>
    </source>
</evidence>
<dbReference type="SUPFAM" id="SSF48208">
    <property type="entry name" value="Six-hairpin glycosidases"/>
    <property type="match status" value="1"/>
</dbReference>
<keyword evidence="2" id="KW-1185">Reference proteome</keyword>
<accession>A0A935C8H3</accession>
<dbReference type="EMBL" id="JAEQBW010000002">
    <property type="protein sequence ID" value="MBK6264957.1"/>
    <property type="molecule type" value="Genomic_DNA"/>
</dbReference>